<accession>A0A3R5UVN1</accession>
<dbReference type="Pfam" id="PF18962">
    <property type="entry name" value="Por_Secre_tail"/>
    <property type="match status" value="1"/>
</dbReference>
<reference evidence="4 5" key="1">
    <citation type="submission" date="2019-01" db="EMBL/GenBank/DDBJ databases">
        <title>Whole Genome of Ornithobacterium rhinotracheale FARPER-174b.</title>
        <authorList>
            <person name="Tataje-Lavanda L.A."/>
            <person name="Montalvan A."/>
            <person name="Montesinos R."/>
            <person name="Zimic M."/>
            <person name="Fernandez-Sanchez M."/>
            <person name="Fernandez-Diaz M."/>
        </authorList>
    </citation>
    <scope>NUCLEOTIDE SEQUENCE [LARGE SCALE GENOMIC DNA]</scope>
    <source>
        <strain evidence="4 5">FARPER-174b</strain>
    </source>
</reference>
<evidence type="ECO:0000259" key="3">
    <source>
        <dbReference type="Pfam" id="PF18962"/>
    </source>
</evidence>
<evidence type="ECO:0000256" key="1">
    <source>
        <dbReference type="ARBA" id="ARBA00022729"/>
    </source>
</evidence>
<dbReference type="Proteomes" id="UP000287701">
    <property type="component" value="Chromosome"/>
</dbReference>
<evidence type="ECO:0000313" key="4">
    <source>
        <dbReference type="EMBL" id="QAR31607.1"/>
    </source>
</evidence>
<dbReference type="EMBL" id="CP035107">
    <property type="protein sequence ID" value="QAR31607.1"/>
    <property type="molecule type" value="Genomic_DNA"/>
</dbReference>
<proteinExistence type="predicted"/>
<name>A0A3R5UVN1_ORNRH</name>
<sequence>MKKLLLVFLALSSMASFAGAFNCNKISKNNGLITDVLIDGGRINIYPNPAKDSIYVRLMENENVGVKEIFIYNLLGDEVLKKQANPMSKEVIEINISNLKKGKYLVKVFFADNSSEVKPLIKQ</sequence>
<evidence type="ECO:0000313" key="5">
    <source>
        <dbReference type="Proteomes" id="UP000287701"/>
    </source>
</evidence>
<dbReference type="NCBIfam" id="TIGR04183">
    <property type="entry name" value="Por_Secre_tail"/>
    <property type="match status" value="1"/>
</dbReference>
<dbReference type="AlphaFoldDB" id="A0A3R5UVN1"/>
<dbReference type="RefSeq" id="WP_128502017.1">
    <property type="nucleotide sequence ID" value="NZ_CP035107.1"/>
</dbReference>
<protein>
    <submittedName>
        <fullName evidence="4">T9SS type A sorting domain-containing protein</fullName>
    </submittedName>
</protein>
<dbReference type="OrthoDB" id="9816120at2"/>
<keyword evidence="1 2" id="KW-0732">Signal</keyword>
<feature type="domain" description="Secretion system C-terminal sorting" evidence="3">
    <location>
        <begin position="45"/>
        <end position="114"/>
    </location>
</feature>
<evidence type="ECO:0000256" key="2">
    <source>
        <dbReference type="SAM" id="SignalP"/>
    </source>
</evidence>
<feature type="signal peptide" evidence="2">
    <location>
        <begin position="1"/>
        <end position="18"/>
    </location>
</feature>
<feature type="chain" id="PRO_5018658270" evidence="2">
    <location>
        <begin position="19"/>
        <end position="123"/>
    </location>
</feature>
<gene>
    <name evidence="4" type="ORF">EQP59_09775</name>
</gene>
<dbReference type="InterPro" id="IPR026444">
    <property type="entry name" value="Secre_tail"/>
</dbReference>
<organism evidence="4 5">
    <name type="scientific">Ornithobacterium rhinotracheale</name>
    <dbReference type="NCBI Taxonomy" id="28251"/>
    <lineage>
        <taxon>Bacteria</taxon>
        <taxon>Pseudomonadati</taxon>
        <taxon>Bacteroidota</taxon>
        <taxon>Flavobacteriia</taxon>
        <taxon>Flavobacteriales</taxon>
        <taxon>Weeksellaceae</taxon>
        <taxon>Ornithobacterium</taxon>
    </lineage>
</organism>